<reference evidence="2" key="1">
    <citation type="submission" date="2015-11" db="EMBL/GenBank/DDBJ databases">
        <title>LAGLIDADG homing endonucleases encoded within the chloroplast psbB gene from lichen phycobionts.</title>
        <authorList>
            <person name="Suarez-Lledo C."/>
            <person name="del Campo E.M."/>
            <person name="del Hoyo A."/>
            <person name="Gasulla F."/>
            <person name="Casano L.M."/>
        </authorList>
    </citation>
    <scope>NUCLEOTIDE SEQUENCE</scope>
    <source>
        <strain evidence="2">UAH-Lu</strain>
    </source>
</reference>
<feature type="domain" description="Homing endonuclease LAGLIDADG" evidence="1">
    <location>
        <begin position="236"/>
        <end position="335"/>
    </location>
</feature>
<feature type="domain" description="Homing endonuclease LAGLIDADG" evidence="1">
    <location>
        <begin position="88"/>
        <end position="208"/>
    </location>
</feature>
<proteinExistence type="predicted"/>
<organism evidence="2">
    <name type="scientific">Coccomyxa sp. UAH-Lu</name>
    <dbReference type="NCBI Taxonomy" id="1840082"/>
    <lineage>
        <taxon>Eukaryota</taxon>
        <taxon>Viridiplantae</taxon>
        <taxon>Chlorophyta</taxon>
        <taxon>core chlorophytes</taxon>
        <taxon>Trebouxiophyceae</taxon>
        <taxon>Trebouxiophyceae incertae sedis</taxon>
        <taxon>Coccomyxaceae</taxon>
        <taxon>Coccomyxa</taxon>
    </lineage>
</organism>
<evidence type="ECO:0000313" key="2">
    <source>
        <dbReference type="EMBL" id="ANB66318.1"/>
    </source>
</evidence>
<dbReference type="AlphaFoldDB" id="A0A167V5F5"/>
<dbReference type="InterPro" id="IPR004860">
    <property type="entry name" value="LAGLIDADG_dom"/>
</dbReference>
<dbReference type="InterPro" id="IPR027434">
    <property type="entry name" value="Homing_endonucl"/>
</dbReference>
<keyword evidence="2" id="KW-0150">Chloroplast</keyword>
<sequence>MQSNGEKSVGKICQAGTISRKLSPPHHSCIAKQCMGRCGGYTLPFETMIGSSETTREPPLSSFDFSDFVEHHLVQHKTHADQGFLEWLVGFAEGDGTFCSREISLQQPTPSNRETNASTGVGGPAEILLQSTQKLLKRRLLFQLVQKDPKVLHRIRAELGFGAVRQSGNGAATHWRYTVEDRRGLQRIMAILNGNLVLPKRRLQFAEWVNDARGLLWPSFVLKDTGPVASLETGWLAGFIDAEACFYAHFTTRSQRSSLSYRLTQKVHITQQDRCGEAEVLRQVGELLESSARVSLVKPPDCFRIEVSSLHSHGILVRYLKRFPVIVKAVVFRQWWRVYLLRVERRHLNETGILRMRRLCLAMRMKQKEMEAPAGAEGPAPAEAG</sequence>
<dbReference type="SUPFAM" id="SSF55608">
    <property type="entry name" value="Homing endonucleases"/>
    <property type="match status" value="2"/>
</dbReference>
<protein>
    <submittedName>
        <fullName evidence="2">Putative LAGLIDADG homing endonuclease</fullName>
    </submittedName>
</protein>
<dbReference type="GO" id="GO:0005739">
    <property type="term" value="C:mitochondrion"/>
    <property type="evidence" value="ECO:0007669"/>
    <property type="project" value="UniProtKB-ARBA"/>
</dbReference>
<dbReference type="Gene3D" id="3.10.28.10">
    <property type="entry name" value="Homing endonucleases"/>
    <property type="match status" value="2"/>
</dbReference>
<keyword evidence="2" id="KW-0378">Hydrolase</keyword>
<dbReference type="PANTHER" id="PTHR36181">
    <property type="entry name" value="INTRON-ENCODED ENDONUCLEASE AI3-RELATED"/>
    <property type="match status" value="1"/>
</dbReference>
<geneLocation type="chloroplast" evidence="2"/>
<keyword evidence="2" id="KW-0540">Nuclease</keyword>
<dbReference type="PANTHER" id="PTHR36181:SF3">
    <property type="entry name" value="INTRON-ENCODED DNA ENDONUCLEASE AI5 BETA"/>
    <property type="match status" value="1"/>
</dbReference>
<keyword evidence="2" id="KW-0255">Endonuclease</keyword>
<dbReference type="InterPro" id="IPR051289">
    <property type="entry name" value="LAGLIDADG_Endonuclease"/>
</dbReference>
<dbReference type="GO" id="GO:0004519">
    <property type="term" value="F:endonuclease activity"/>
    <property type="evidence" value="ECO:0007669"/>
    <property type="project" value="UniProtKB-KW"/>
</dbReference>
<dbReference type="Pfam" id="PF00961">
    <property type="entry name" value="LAGLIDADG_1"/>
    <property type="match status" value="2"/>
</dbReference>
<keyword evidence="2" id="KW-0934">Plastid</keyword>
<dbReference type="EMBL" id="KU097334">
    <property type="protein sequence ID" value="ANB66318.1"/>
    <property type="molecule type" value="Genomic_DNA"/>
</dbReference>
<name>A0A167V5F5_9CHLO</name>
<evidence type="ECO:0000259" key="1">
    <source>
        <dbReference type="Pfam" id="PF00961"/>
    </source>
</evidence>
<gene>
    <name evidence="2" type="primary">psbB</name>
</gene>
<accession>A0A167V5F5</accession>